<comment type="caution">
    <text evidence="2">The sequence shown here is derived from an EMBL/GenBank/DDBJ whole genome shotgun (WGS) entry which is preliminary data.</text>
</comment>
<reference evidence="2" key="1">
    <citation type="journal article" date="2014" name="Int. J. Syst. Evol. Microbiol.">
        <title>Complete genome sequence of Corynebacterium casei LMG S-19264T (=DSM 44701T), isolated from a smear-ripened cheese.</title>
        <authorList>
            <consortium name="US DOE Joint Genome Institute (JGI-PGF)"/>
            <person name="Walter F."/>
            <person name="Albersmeier A."/>
            <person name="Kalinowski J."/>
            <person name="Ruckert C."/>
        </authorList>
    </citation>
    <scope>NUCLEOTIDE SEQUENCE</scope>
    <source>
        <strain evidence="2">CCM 7897</strain>
    </source>
</reference>
<dbReference type="PANTHER" id="PTHR36509:SF2">
    <property type="entry name" value="BLL3101 PROTEIN"/>
    <property type="match status" value="1"/>
</dbReference>
<evidence type="ECO:0000259" key="1">
    <source>
        <dbReference type="Pfam" id="PF06742"/>
    </source>
</evidence>
<dbReference type="AlphaFoldDB" id="A0A917FBR0"/>
<evidence type="ECO:0000313" key="3">
    <source>
        <dbReference type="Proteomes" id="UP000606044"/>
    </source>
</evidence>
<dbReference type="Proteomes" id="UP000606044">
    <property type="component" value="Unassembled WGS sequence"/>
</dbReference>
<gene>
    <name evidence="2" type="ORF">GCM10007301_24670</name>
</gene>
<keyword evidence="3" id="KW-1185">Reference proteome</keyword>
<dbReference type="Pfam" id="PF06742">
    <property type="entry name" value="DUF1214"/>
    <property type="match status" value="1"/>
</dbReference>
<dbReference type="InterPro" id="IPR037049">
    <property type="entry name" value="DUF1214_C_sf"/>
</dbReference>
<dbReference type="Gene3D" id="2.60.120.600">
    <property type="entry name" value="Domain of unknown function DUF1214, C-terminal domain"/>
    <property type="match status" value="1"/>
</dbReference>
<evidence type="ECO:0000313" key="2">
    <source>
        <dbReference type="EMBL" id="GGF63933.1"/>
    </source>
</evidence>
<name>A0A917FBR0_9HYPH</name>
<organism evidence="2 3">
    <name type="scientific">Azorhizobium oxalatiphilum</name>
    <dbReference type="NCBI Taxonomy" id="980631"/>
    <lineage>
        <taxon>Bacteria</taxon>
        <taxon>Pseudomonadati</taxon>
        <taxon>Pseudomonadota</taxon>
        <taxon>Alphaproteobacteria</taxon>
        <taxon>Hyphomicrobiales</taxon>
        <taxon>Xanthobacteraceae</taxon>
        <taxon>Azorhizobium</taxon>
    </lineage>
</organism>
<dbReference type="InterPro" id="IPR010621">
    <property type="entry name" value="DUF1214"/>
</dbReference>
<feature type="domain" description="DUF1214" evidence="1">
    <location>
        <begin position="9"/>
        <end position="98"/>
    </location>
</feature>
<dbReference type="RefSeq" id="WP_308468746.1">
    <property type="nucleotide sequence ID" value="NZ_BMCT01000003.1"/>
</dbReference>
<proteinExistence type="predicted"/>
<dbReference type="PANTHER" id="PTHR36509">
    <property type="entry name" value="BLL3101 PROTEIN"/>
    <property type="match status" value="1"/>
</dbReference>
<dbReference type="EMBL" id="BMCT01000003">
    <property type="protein sequence ID" value="GGF63933.1"/>
    <property type="molecule type" value="Genomic_DNA"/>
</dbReference>
<protein>
    <recommendedName>
        <fullName evidence="1">DUF1214 domain-containing protein</fullName>
    </recommendedName>
</protein>
<sequence>MPVSFARLNTYQLRFAPNQLPPVKGFWSLTMYDKDMFFVANPINRYSMSLRTNPVREPDGSLIIYVQNESPGPGKEANWLPAPKERFDLMMRLYWPDENTPSILDGSWIIPAITKVD</sequence>
<dbReference type="SUPFAM" id="SSF160935">
    <property type="entry name" value="VPA0735-like"/>
    <property type="match status" value="1"/>
</dbReference>
<accession>A0A917FBR0</accession>
<reference evidence="2" key="2">
    <citation type="submission" date="2020-09" db="EMBL/GenBank/DDBJ databases">
        <authorList>
            <person name="Sun Q."/>
            <person name="Sedlacek I."/>
        </authorList>
    </citation>
    <scope>NUCLEOTIDE SEQUENCE</scope>
    <source>
        <strain evidence="2">CCM 7897</strain>
    </source>
</reference>